<reference evidence="13 14" key="1">
    <citation type="submission" date="2024-09" db="EMBL/GenBank/DDBJ databases">
        <title>Genome sequencing and assembly of Phytophthora oleae, isolate VK10A, causative agent of rot of olive drupes.</title>
        <authorList>
            <person name="Conti Taguali S."/>
            <person name="Riolo M."/>
            <person name="La Spada F."/>
            <person name="Cacciola S.O."/>
            <person name="Dionisio G."/>
        </authorList>
    </citation>
    <scope>NUCLEOTIDE SEQUENCE [LARGE SCALE GENOMIC DNA]</scope>
    <source>
        <strain evidence="13 14">VK10A</strain>
    </source>
</reference>
<keyword evidence="7 11" id="KW-0648">Protein biosynthesis</keyword>
<comment type="caution">
    <text evidence="13">The sequence shown here is derived from an EMBL/GenBank/DDBJ whole genome shotgun (WGS) entry which is preliminary data.</text>
</comment>
<evidence type="ECO:0000256" key="12">
    <source>
        <dbReference type="SAM" id="MobiDB-lite"/>
    </source>
</evidence>
<protein>
    <recommendedName>
        <fullName evidence="3">tryptophan--tRNA ligase</fullName>
        <ecNumber evidence="3">6.1.1.2</ecNumber>
    </recommendedName>
    <alternativeName>
        <fullName evidence="9">Tryptophanyl-tRNA synthetase</fullName>
    </alternativeName>
</protein>
<dbReference type="FunFam" id="1.10.240.10:FF:000002">
    <property type="entry name" value="Tryptophan--tRNA ligase"/>
    <property type="match status" value="1"/>
</dbReference>
<dbReference type="GO" id="GO:0004830">
    <property type="term" value="F:tryptophan-tRNA ligase activity"/>
    <property type="evidence" value="ECO:0007669"/>
    <property type="project" value="UniProtKB-EC"/>
</dbReference>
<evidence type="ECO:0000313" key="14">
    <source>
        <dbReference type="Proteomes" id="UP001632037"/>
    </source>
</evidence>
<dbReference type="Gene3D" id="3.40.50.620">
    <property type="entry name" value="HUPs"/>
    <property type="match status" value="1"/>
</dbReference>
<name>A0ABD3FGF5_9STRA</name>
<sequence length="413" mass="45073">MSSQLWRSPRSLAGSAARLPRRTSSVSTRCASSTNITTQSDDQRERRVFSGIQPTGTPHLGNYCGAIAKWVALQEPSRMTSSSVSSESDAAMSSTSTSPTRLYSVVDLHALTVPFEAQRMPDQVHSMVAALLGAGLDPSRNILFRQSDVAAHAELTWLLSCITPLGWLQRMTQFKQKAAAAKSESSLGLLAYPVLMAADILLYRATHVPVGDDQQQHLELTRMIATTFNDRFGSNRPEGNEVLPKPFPMVEEDTTTLTGAQRKPLARIMSLRDPSKKMSKSDTSALSRIELTDTADDIRKKLRKATTDAISGIYYDREKRPGVSNLLDIASAVTDQSVVQLEKQYADYGTGAFKDSVADAVISKICPIGERIKQFEADPEYIDQVLANGAAQASELAAVTMKDVKEVIGLARF</sequence>
<dbReference type="EC" id="6.1.1.2" evidence="3"/>
<accession>A0ABD3FGF5</accession>
<dbReference type="GO" id="GO:0006412">
    <property type="term" value="P:translation"/>
    <property type="evidence" value="ECO:0007669"/>
    <property type="project" value="UniProtKB-KW"/>
</dbReference>
<evidence type="ECO:0000256" key="10">
    <source>
        <dbReference type="ARBA" id="ARBA00049929"/>
    </source>
</evidence>
<evidence type="ECO:0000256" key="2">
    <source>
        <dbReference type="ARBA" id="ARBA00005594"/>
    </source>
</evidence>
<comment type="catalytic activity">
    <reaction evidence="10">
        <text>tRNA(Trp) + L-tryptophan + ATP = L-tryptophyl-tRNA(Trp) + AMP + diphosphate + H(+)</text>
        <dbReference type="Rhea" id="RHEA:24080"/>
        <dbReference type="Rhea" id="RHEA-COMP:9671"/>
        <dbReference type="Rhea" id="RHEA-COMP:9705"/>
        <dbReference type="ChEBI" id="CHEBI:15378"/>
        <dbReference type="ChEBI" id="CHEBI:30616"/>
        <dbReference type="ChEBI" id="CHEBI:33019"/>
        <dbReference type="ChEBI" id="CHEBI:57912"/>
        <dbReference type="ChEBI" id="CHEBI:78442"/>
        <dbReference type="ChEBI" id="CHEBI:78535"/>
        <dbReference type="ChEBI" id="CHEBI:456215"/>
        <dbReference type="EC" id="6.1.1.2"/>
    </reaction>
</comment>
<dbReference type="PROSITE" id="PS00178">
    <property type="entry name" value="AA_TRNA_LIGASE_I"/>
    <property type="match status" value="1"/>
</dbReference>
<dbReference type="InterPro" id="IPR014729">
    <property type="entry name" value="Rossmann-like_a/b/a_fold"/>
</dbReference>
<dbReference type="Pfam" id="PF00579">
    <property type="entry name" value="tRNA-synt_1b"/>
    <property type="match status" value="1"/>
</dbReference>
<evidence type="ECO:0000256" key="7">
    <source>
        <dbReference type="ARBA" id="ARBA00022917"/>
    </source>
</evidence>
<comment type="similarity">
    <text evidence="2 11">Belongs to the class-I aminoacyl-tRNA synthetase family.</text>
</comment>
<feature type="compositionally biased region" description="Polar residues" evidence="12">
    <location>
        <begin position="22"/>
        <end position="40"/>
    </location>
</feature>
<evidence type="ECO:0000256" key="4">
    <source>
        <dbReference type="ARBA" id="ARBA00022598"/>
    </source>
</evidence>
<dbReference type="PRINTS" id="PR01039">
    <property type="entry name" value="TRNASYNTHTRP"/>
</dbReference>
<evidence type="ECO:0000256" key="6">
    <source>
        <dbReference type="ARBA" id="ARBA00022840"/>
    </source>
</evidence>
<dbReference type="GO" id="GO:0005739">
    <property type="term" value="C:mitochondrion"/>
    <property type="evidence" value="ECO:0007669"/>
    <property type="project" value="UniProtKB-SubCell"/>
</dbReference>
<dbReference type="Gene3D" id="1.10.240.10">
    <property type="entry name" value="Tyrosyl-Transfer RNA Synthetase"/>
    <property type="match status" value="1"/>
</dbReference>
<dbReference type="InterPro" id="IPR050203">
    <property type="entry name" value="Trp-tRNA_synthetase"/>
</dbReference>
<dbReference type="PANTHER" id="PTHR43766:SF1">
    <property type="entry name" value="TRYPTOPHAN--TRNA LIGASE, MITOCHONDRIAL"/>
    <property type="match status" value="1"/>
</dbReference>
<dbReference type="EMBL" id="JBIMZQ010000020">
    <property type="protein sequence ID" value="KAL3665399.1"/>
    <property type="molecule type" value="Genomic_DNA"/>
</dbReference>
<dbReference type="InterPro" id="IPR001412">
    <property type="entry name" value="aa-tRNA-synth_I_CS"/>
</dbReference>
<keyword evidence="8 11" id="KW-0030">Aminoacyl-tRNA synthetase</keyword>
<dbReference type="HAMAP" id="MF_00140_B">
    <property type="entry name" value="Trp_tRNA_synth_B"/>
    <property type="match status" value="1"/>
</dbReference>
<dbReference type="SUPFAM" id="SSF52374">
    <property type="entry name" value="Nucleotidylyl transferase"/>
    <property type="match status" value="1"/>
</dbReference>
<evidence type="ECO:0000313" key="13">
    <source>
        <dbReference type="EMBL" id="KAL3665399.1"/>
    </source>
</evidence>
<keyword evidence="14" id="KW-1185">Reference proteome</keyword>
<organism evidence="13 14">
    <name type="scientific">Phytophthora oleae</name>
    <dbReference type="NCBI Taxonomy" id="2107226"/>
    <lineage>
        <taxon>Eukaryota</taxon>
        <taxon>Sar</taxon>
        <taxon>Stramenopiles</taxon>
        <taxon>Oomycota</taxon>
        <taxon>Peronosporomycetes</taxon>
        <taxon>Peronosporales</taxon>
        <taxon>Peronosporaceae</taxon>
        <taxon>Phytophthora</taxon>
    </lineage>
</organism>
<dbReference type="InterPro" id="IPR024109">
    <property type="entry name" value="Trp-tRNA-ligase_bac-type"/>
</dbReference>
<dbReference type="Proteomes" id="UP001632037">
    <property type="component" value="Unassembled WGS sequence"/>
</dbReference>
<keyword evidence="5 11" id="KW-0547">Nucleotide-binding</keyword>
<evidence type="ECO:0000256" key="11">
    <source>
        <dbReference type="RuleBase" id="RU363036"/>
    </source>
</evidence>
<dbReference type="CDD" id="cd00806">
    <property type="entry name" value="TrpRS_core"/>
    <property type="match status" value="1"/>
</dbReference>
<evidence type="ECO:0000256" key="5">
    <source>
        <dbReference type="ARBA" id="ARBA00022741"/>
    </source>
</evidence>
<evidence type="ECO:0000256" key="8">
    <source>
        <dbReference type="ARBA" id="ARBA00023146"/>
    </source>
</evidence>
<feature type="region of interest" description="Disordered" evidence="12">
    <location>
        <begin position="1"/>
        <end position="45"/>
    </location>
</feature>
<dbReference type="GO" id="GO:0005524">
    <property type="term" value="F:ATP binding"/>
    <property type="evidence" value="ECO:0007669"/>
    <property type="project" value="UniProtKB-KW"/>
</dbReference>
<evidence type="ECO:0000256" key="9">
    <source>
        <dbReference type="ARBA" id="ARBA00030268"/>
    </source>
</evidence>
<comment type="subcellular location">
    <subcellularLocation>
        <location evidence="1">Mitochondrion</location>
    </subcellularLocation>
</comment>
<keyword evidence="6 11" id="KW-0067">ATP-binding</keyword>
<dbReference type="PANTHER" id="PTHR43766">
    <property type="entry name" value="TRYPTOPHAN--TRNA LIGASE, MITOCHONDRIAL"/>
    <property type="match status" value="1"/>
</dbReference>
<keyword evidence="4 11" id="KW-0436">Ligase</keyword>
<gene>
    <name evidence="13" type="ORF">V7S43_009435</name>
</gene>
<dbReference type="AlphaFoldDB" id="A0ABD3FGF5"/>
<dbReference type="InterPro" id="IPR002305">
    <property type="entry name" value="aa-tRNA-synth_Ic"/>
</dbReference>
<dbReference type="NCBIfam" id="TIGR00233">
    <property type="entry name" value="trpS"/>
    <property type="match status" value="1"/>
</dbReference>
<dbReference type="InterPro" id="IPR002306">
    <property type="entry name" value="Trp-tRNA-ligase"/>
</dbReference>
<proteinExistence type="inferred from homology"/>
<evidence type="ECO:0000256" key="3">
    <source>
        <dbReference type="ARBA" id="ARBA00013161"/>
    </source>
</evidence>
<evidence type="ECO:0000256" key="1">
    <source>
        <dbReference type="ARBA" id="ARBA00004173"/>
    </source>
</evidence>